<dbReference type="Gene3D" id="1.10.10.10">
    <property type="entry name" value="Winged helix-like DNA-binding domain superfamily/Winged helix DNA-binding domain"/>
    <property type="match status" value="1"/>
</dbReference>
<evidence type="ECO:0000313" key="2">
    <source>
        <dbReference type="EMBL" id="CDO67633.1"/>
    </source>
</evidence>
<dbReference type="Pfam" id="PF08279">
    <property type="entry name" value="HTH_11"/>
    <property type="match status" value="1"/>
</dbReference>
<feature type="domain" description="Helix-turn-helix type 11" evidence="1">
    <location>
        <begin position="6"/>
        <end position="47"/>
    </location>
</feature>
<accession>A0A0D6DQZ4</accession>
<protein>
    <submittedName>
        <fullName evidence="2">Helix-turn-helix domain-containing protein</fullName>
    </submittedName>
</protein>
<dbReference type="RefSeq" id="WP_086041442.1">
    <property type="nucleotide sequence ID" value="NZ_CBCRZA010000009.1"/>
</dbReference>
<name>A0A0D6DQZ4_9STAP</name>
<proteinExistence type="predicted"/>
<reference evidence="2" key="1">
    <citation type="journal article" date="2015" name="Antimicrob. Agents Chemother.">
        <title>First Staphylococcal Cassette Chromosome mec Containing a mecB-Carrying Gene Complex Independent of Transposon Tn6045 in a Macrococcus caseolyticus Isolate from a Canine Infection.</title>
        <authorList>
            <person name="Gomez-Sanz E."/>
            <person name="Schwendener S."/>
            <person name="Thomann A."/>
            <person name="Gobeli Brawand S."/>
            <person name="Perreten V."/>
        </authorList>
    </citation>
    <scope>NUCLEOTIDE SEQUENCE</scope>
    <source>
        <strain evidence="2">KM45013</strain>
    </source>
</reference>
<dbReference type="OrthoDB" id="86031at2"/>
<organism evidence="2">
    <name type="scientific">Macrococcoides canis</name>
    <dbReference type="NCBI Taxonomy" id="1855823"/>
    <lineage>
        <taxon>Bacteria</taxon>
        <taxon>Bacillati</taxon>
        <taxon>Bacillota</taxon>
        <taxon>Bacilli</taxon>
        <taxon>Bacillales</taxon>
        <taxon>Staphylococcaceae</taxon>
        <taxon>Macrococcoides</taxon>
    </lineage>
</organism>
<dbReference type="AlphaFoldDB" id="A0A0D6DQZ4"/>
<sequence length="306" mass="36254">MNKAQRLLTIYTRLLNNQGVNKMNLADELEVDERTIQRDIDDIRNYLFDNDEYQQRMEVTYQHKTNEYRLIRHNALLDSNILSILIMHLKNHSSVISRDMYELLKSIIYKFYSHDTKHLLEQINMFHVVDEEKNTLTVLSILQGAIHQQNTIKFKYHGEEIVGTPVQITSTHNQYKLWLKKSNRQFHIKNIKSLQTTDAEISNPEKVILKMTKDVWHVLKDQYSVDVIESISDNQFTVSFYMTYPEVLSVCMMYSPHIMLISPSYMYQPLVNFILAINAVYMNQQIQINNESKEIDNEDKEQRGIK</sequence>
<dbReference type="GeneID" id="35294200"/>
<dbReference type="EMBL" id="HG970732">
    <property type="protein sequence ID" value="CDO67633.1"/>
    <property type="molecule type" value="Genomic_DNA"/>
</dbReference>
<dbReference type="InterPro" id="IPR036388">
    <property type="entry name" value="WH-like_DNA-bd_sf"/>
</dbReference>
<evidence type="ECO:0000259" key="1">
    <source>
        <dbReference type="Pfam" id="PF08279"/>
    </source>
</evidence>
<dbReference type="InterPro" id="IPR013196">
    <property type="entry name" value="HTH_11"/>
</dbReference>